<comment type="caution">
    <text evidence="2">The sequence shown here is derived from an EMBL/GenBank/DDBJ whole genome shotgun (WGS) entry which is preliminary data.</text>
</comment>
<dbReference type="EMBL" id="JAHEPS010000001">
    <property type="protein sequence ID" value="MBT1443146.1"/>
    <property type="molecule type" value="Genomic_DNA"/>
</dbReference>
<dbReference type="RefSeq" id="WP_214505344.1">
    <property type="nucleotide sequence ID" value="NZ_JAHEPS010000001.1"/>
</dbReference>
<evidence type="ECO:0000313" key="2">
    <source>
        <dbReference type="EMBL" id="MBT1443146.1"/>
    </source>
</evidence>
<keyword evidence="1" id="KW-0732">Signal</keyword>
<name>A0ABS5V0M3_9GAMM</name>
<sequence length="268" mass="29169">MKTKLFFSLLCLPLAVAAAEPPEVNHYAFANYLGSGIYSSAGDTAAVANVPLSFDIEATNNGMLMLRVPLSVGFFNYRWQDLPDGEFPDAIGTVTLTPGVEYHWQATEKLAMEAYFDIGFGHNFSDSSNVGILSAGISTLYAFGAPEYSPLWVSRFYSAGYRSIQRGADDSYSALTTGVDSGVGLGFYALDRFMEPRLFMALHWYFGRGELADEPVGALMQGSTVEAGMSLAFDRPMGIEPATIDRLGVSYSRVAGEGVWRLFFSLPL</sequence>
<protein>
    <recommendedName>
        <fullName evidence="4">Transporter</fullName>
    </recommendedName>
</protein>
<feature type="signal peptide" evidence="1">
    <location>
        <begin position="1"/>
        <end position="17"/>
    </location>
</feature>
<proteinExistence type="predicted"/>
<evidence type="ECO:0000313" key="3">
    <source>
        <dbReference type="Proteomes" id="UP001195903"/>
    </source>
</evidence>
<evidence type="ECO:0008006" key="4">
    <source>
        <dbReference type="Google" id="ProtNLM"/>
    </source>
</evidence>
<accession>A0ABS5V0M3</accession>
<evidence type="ECO:0000256" key="1">
    <source>
        <dbReference type="SAM" id="SignalP"/>
    </source>
</evidence>
<keyword evidence="3" id="KW-1185">Reference proteome</keyword>
<organism evidence="2 3">
    <name type="scientific">Shewanella jiangmenensis</name>
    <dbReference type="NCBI Taxonomy" id="2837387"/>
    <lineage>
        <taxon>Bacteria</taxon>
        <taxon>Pseudomonadati</taxon>
        <taxon>Pseudomonadota</taxon>
        <taxon>Gammaproteobacteria</taxon>
        <taxon>Alteromonadales</taxon>
        <taxon>Shewanellaceae</taxon>
        <taxon>Shewanella</taxon>
    </lineage>
</organism>
<gene>
    <name evidence="2" type="ORF">KJI95_01200</name>
</gene>
<reference evidence="2 3" key="1">
    <citation type="submission" date="2021-05" db="EMBL/GenBank/DDBJ databases">
        <title>Shewanella sp. JM162201.</title>
        <authorList>
            <person name="Xu S."/>
            <person name="Li A."/>
        </authorList>
    </citation>
    <scope>NUCLEOTIDE SEQUENCE [LARGE SCALE GENOMIC DNA]</scope>
    <source>
        <strain evidence="2 3">JM162201</strain>
    </source>
</reference>
<dbReference type="Proteomes" id="UP001195903">
    <property type="component" value="Unassembled WGS sequence"/>
</dbReference>
<feature type="chain" id="PRO_5045914262" description="Transporter" evidence="1">
    <location>
        <begin position="18"/>
        <end position="268"/>
    </location>
</feature>